<dbReference type="SUPFAM" id="SSF49464">
    <property type="entry name" value="Carboxypeptidase regulatory domain-like"/>
    <property type="match status" value="1"/>
</dbReference>
<comment type="similarity">
    <text evidence="7">Belongs to the TonB-dependent receptor family.</text>
</comment>
<dbReference type="SUPFAM" id="SSF56935">
    <property type="entry name" value="Porins"/>
    <property type="match status" value="1"/>
</dbReference>
<evidence type="ECO:0000259" key="8">
    <source>
        <dbReference type="Pfam" id="PF07660"/>
    </source>
</evidence>
<comment type="subcellular location">
    <subcellularLocation>
        <location evidence="1 7">Cell outer membrane</location>
        <topology evidence="1 7">Multi-pass membrane protein</topology>
    </subcellularLocation>
</comment>
<dbReference type="NCBIfam" id="TIGR04056">
    <property type="entry name" value="OMP_RagA_SusC"/>
    <property type="match status" value="1"/>
</dbReference>
<organism evidence="10 11">
    <name type="scientific">Salegentibacter holothuriorum</name>
    <dbReference type="NCBI Taxonomy" id="241145"/>
    <lineage>
        <taxon>Bacteria</taxon>
        <taxon>Pseudomonadati</taxon>
        <taxon>Bacteroidota</taxon>
        <taxon>Flavobacteriia</taxon>
        <taxon>Flavobacteriales</taxon>
        <taxon>Flavobacteriaceae</taxon>
        <taxon>Salegentibacter</taxon>
    </lineage>
</organism>
<dbReference type="Gene3D" id="2.170.130.10">
    <property type="entry name" value="TonB-dependent receptor, plug domain"/>
    <property type="match status" value="1"/>
</dbReference>
<dbReference type="Pfam" id="PF07715">
    <property type="entry name" value="Plug"/>
    <property type="match status" value="1"/>
</dbReference>
<gene>
    <name evidence="10" type="ORF">SAMN05660776_2676</name>
</gene>
<dbReference type="InterPro" id="IPR039426">
    <property type="entry name" value="TonB-dep_rcpt-like"/>
</dbReference>
<sequence>MKKPFNLKGFPHLLLKPDLKMKLTYFLFIFCFLQIKAGTYAQDVNVDIHVRNANMLEVFNVIENQTNFRFFYNQEELNPARRLTLDVKEEKLSAVLKYLFNGTSNSYQVFENQIIISKALSEIEDTVTKAQEFIVTGKVTDEAGKPLYGVAVIEKASNMGTATNENGEYRLKVQDTEQTLIFSYLGFQKTEVALKGRTNIDIQLKPDLGELSQVVLIGYGKQKRSSVSGAVSSIGSGDIENTSTGTIGFDRALGGLAKGVQVSQNTGRPGAPIRLNIRGYTSPLSGSLNQPLYVIDGVPFNIDALPGTFNGGTSNPLLAISPDNIESIDILKDAAATAIYGSRGANGVVIVKTKSGENNQKARINFSYNTTIAKPINTLNSLNSSQYRNFYDQLISNSVEAVNQGRVPFFYGFDLANLADVPFDPTTGGFSYNGLLDSQFGDSDIDYNDEVYREFAITNQSNFGISGGSENTNYTFGISGSDQEGLVINDEFKLYNTRAAVNTDITDRITTGVSLNLGYNKSESGEGAQDGQYNVNTANIVARPDVPYRGEDGNLIPLPDFQYGFPTFEPSPVARLQHKNNSENYNFIGNGYLEVEALKNLNLKAEINAALFDRDNSIFTPGSAQTNFGFPNSSYLTTSKSRSTNLTTNLTANYTFSLKDHNFDLLGGYAWDRTQISSDSYFFLGFPDEDILVNPGSAEQVLGYNNSESENGINSFFSRLSYDYLDRYTATLNFRTDASSKFGPENQRGYFPSISAAWNISNEAFLNESKLVNNLKLRASLGKVGSANISNFAYLQFFSTTSSDLYGGSTAIIASNTLPNRNVGWETTKEINLGLDFDLLDYRLRGSVDVYKRETEGALAPTPIPYELGPSTYVSNLMDVSNEGMEISLGGDIIKTNDFTWSLDANWAYNRNVLEKLNGANINQFNLDYYIEGEPVGTIKGYEVAKILETQEEVDELNANSPSGLYDRASLGVGDYMFKDNNGDGEITTEDRVQIGSIEPDFFGGFNTKFSFKNISLSSYFQYSVGAESVWSAITTQPSNYLGPNKLTEYALNTWSPDNTDARFAKAIYTDPSRNARLNDRFVYDSSYLRLKYLQLAYNFDQSFLDALNVQKFSIFVSGSNLFTVSDWPGIDPESFSERGTITDGANNEDPYPLAKSYSLGVQLQF</sequence>
<evidence type="ECO:0000313" key="10">
    <source>
        <dbReference type="EMBL" id="SKB71720.1"/>
    </source>
</evidence>
<dbReference type="NCBIfam" id="TIGR04057">
    <property type="entry name" value="SusC_RagA_signa"/>
    <property type="match status" value="1"/>
</dbReference>
<evidence type="ECO:0000313" key="11">
    <source>
        <dbReference type="Proteomes" id="UP000190230"/>
    </source>
</evidence>
<name>A0A1T5DJR6_9FLAO</name>
<evidence type="ECO:0000259" key="9">
    <source>
        <dbReference type="Pfam" id="PF07715"/>
    </source>
</evidence>
<keyword evidence="6 7" id="KW-0998">Cell outer membrane</keyword>
<dbReference type="RefSeq" id="WP_079721520.1">
    <property type="nucleotide sequence ID" value="NZ_FUYY01000005.1"/>
</dbReference>
<dbReference type="Proteomes" id="UP000190230">
    <property type="component" value="Unassembled WGS sequence"/>
</dbReference>
<keyword evidence="5 7" id="KW-0472">Membrane</keyword>
<dbReference type="STRING" id="241145.SAMN05660776_2676"/>
<keyword evidence="2 7" id="KW-0813">Transport</keyword>
<dbReference type="Gene3D" id="2.40.170.20">
    <property type="entry name" value="TonB-dependent receptor, beta-barrel domain"/>
    <property type="match status" value="1"/>
</dbReference>
<protein>
    <submittedName>
        <fullName evidence="10">TonB-linked outer membrane protein, SusC/RagA family</fullName>
    </submittedName>
</protein>
<evidence type="ECO:0000256" key="6">
    <source>
        <dbReference type="ARBA" id="ARBA00023237"/>
    </source>
</evidence>
<dbReference type="InterPro" id="IPR008969">
    <property type="entry name" value="CarboxyPept-like_regulatory"/>
</dbReference>
<dbReference type="AlphaFoldDB" id="A0A1T5DJR6"/>
<evidence type="ECO:0000256" key="4">
    <source>
        <dbReference type="ARBA" id="ARBA00022692"/>
    </source>
</evidence>
<dbReference type="Gene3D" id="2.60.40.1120">
    <property type="entry name" value="Carboxypeptidase-like, regulatory domain"/>
    <property type="match status" value="1"/>
</dbReference>
<evidence type="ECO:0000256" key="7">
    <source>
        <dbReference type="PROSITE-ProRule" id="PRU01360"/>
    </source>
</evidence>
<dbReference type="PROSITE" id="PS52016">
    <property type="entry name" value="TONB_DEPENDENT_REC_3"/>
    <property type="match status" value="1"/>
</dbReference>
<dbReference type="OrthoDB" id="9768177at2"/>
<evidence type="ECO:0000256" key="2">
    <source>
        <dbReference type="ARBA" id="ARBA00022448"/>
    </source>
</evidence>
<evidence type="ECO:0000256" key="3">
    <source>
        <dbReference type="ARBA" id="ARBA00022452"/>
    </source>
</evidence>
<keyword evidence="3 7" id="KW-1134">Transmembrane beta strand</keyword>
<dbReference type="InterPro" id="IPR036942">
    <property type="entry name" value="Beta-barrel_TonB_sf"/>
</dbReference>
<evidence type="ECO:0000256" key="5">
    <source>
        <dbReference type="ARBA" id="ARBA00023136"/>
    </source>
</evidence>
<reference evidence="11" key="1">
    <citation type="submission" date="2017-02" db="EMBL/GenBank/DDBJ databases">
        <authorList>
            <person name="Varghese N."/>
            <person name="Submissions S."/>
        </authorList>
    </citation>
    <scope>NUCLEOTIDE SEQUENCE [LARGE SCALE GENOMIC DNA]</scope>
    <source>
        <strain evidence="11">DSM 23405</strain>
    </source>
</reference>
<dbReference type="InterPro" id="IPR012910">
    <property type="entry name" value="Plug_dom"/>
</dbReference>
<dbReference type="EMBL" id="FUYY01000005">
    <property type="protein sequence ID" value="SKB71720.1"/>
    <property type="molecule type" value="Genomic_DNA"/>
</dbReference>
<dbReference type="Pfam" id="PF07660">
    <property type="entry name" value="STN"/>
    <property type="match status" value="1"/>
</dbReference>
<dbReference type="InterPro" id="IPR023996">
    <property type="entry name" value="TonB-dep_OMP_SusC/RagA"/>
</dbReference>
<accession>A0A1T5DJR6</accession>
<proteinExistence type="inferred from homology"/>
<dbReference type="InterPro" id="IPR011662">
    <property type="entry name" value="Secretin/TonB_short_N"/>
</dbReference>
<keyword evidence="11" id="KW-1185">Reference proteome</keyword>
<dbReference type="InterPro" id="IPR023997">
    <property type="entry name" value="TonB-dep_OMP_SusC/RagA_CS"/>
</dbReference>
<dbReference type="GO" id="GO:0009279">
    <property type="term" value="C:cell outer membrane"/>
    <property type="evidence" value="ECO:0007669"/>
    <property type="project" value="UniProtKB-SubCell"/>
</dbReference>
<keyword evidence="4 7" id="KW-0812">Transmembrane</keyword>
<feature type="domain" description="TonB-dependent receptor plug" evidence="9">
    <location>
        <begin position="225"/>
        <end position="348"/>
    </location>
</feature>
<evidence type="ECO:0000256" key="1">
    <source>
        <dbReference type="ARBA" id="ARBA00004571"/>
    </source>
</evidence>
<dbReference type="InterPro" id="IPR037066">
    <property type="entry name" value="Plug_dom_sf"/>
</dbReference>
<feature type="domain" description="Secretin/TonB short N-terminal" evidence="8">
    <location>
        <begin position="69"/>
        <end position="118"/>
    </location>
</feature>
<dbReference type="Pfam" id="PF13715">
    <property type="entry name" value="CarbopepD_reg_2"/>
    <property type="match status" value="1"/>
</dbReference>